<accession>A0A3E3K636</accession>
<feature type="transmembrane region" description="Helical" evidence="8">
    <location>
        <begin position="203"/>
        <end position="224"/>
    </location>
</feature>
<evidence type="ECO:0000256" key="3">
    <source>
        <dbReference type="ARBA" id="ARBA00022448"/>
    </source>
</evidence>
<keyword evidence="10" id="KW-1185">Reference proteome</keyword>
<dbReference type="InterPro" id="IPR038728">
    <property type="entry name" value="YkvI-like"/>
</dbReference>
<dbReference type="InterPro" id="IPR001463">
    <property type="entry name" value="Na/Ala_symport"/>
</dbReference>
<proteinExistence type="inferred from homology"/>
<dbReference type="OrthoDB" id="4424890at2"/>
<keyword evidence="7 8" id="KW-0472">Membrane</keyword>
<keyword evidence="4" id="KW-1003">Cell membrane</keyword>
<keyword evidence="3" id="KW-0813">Transport</keyword>
<evidence type="ECO:0000256" key="8">
    <source>
        <dbReference type="SAM" id="Phobius"/>
    </source>
</evidence>
<feature type="transmembrane region" description="Helical" evidence="8">
    <location>
        <begin position="325"/>
        <end position="345"/>
    </location>
</feature>
<feature type="transmembrane region" description="Helical" evidence="8">
    <location>
        <begin position="149"/>
        <end position="169"/>
    </location>
</feature>
<evidence type="ECO:0000256" key="1">
    <source>
        <dbReference type="ARBA" id="ARBA00004651"/>
    </source>
</evidence>
<dbReference type="Proteomes" id="UP000261080">
    <property type="component" value="Unassembled WGS sequence"/>
</dbReference>
<keyword evidence="5 8" id="KW-0812">Transmembrane</keyword>
<protein>
    <recommendedName>
        <fullName evidence="11">Branched-chain amino acid transport system carrier protein</fullName>
    </recommendedName>
</protein>
<evidence type="ECO:0000313" key="9">
    <source>
        <dbReference type="EMBL" id="RGE90157.1"/>
    </source>
</evidence>
<feature type="transmembrane region" description="Helical" evidence="8">
    <location>
        <begin position="290"/>
        <end position="313"/>
    </location>
</feature>
<evidence type="ECO:0000313" key="10">
    <source>
        <dbReference type="Proteomes" id="UP000261080"/>
    </source>
</evidence>
<evidence type="ECO:0000256" key="6">
    <source>
        <dbReference type="ARBA" id="ARBA00022989"/>
    </source>
</evidence>
<sequence length="382" mass="40976">MGKESGAVNWKRVLILAGAVIAFTIGSGFATGQEIIQYFTAYGWQSILVILGFAVAFLYYNFNFAKAGAEQHFEHGNDVYKYFCGKYVGTFCDYYSTVFCYMSFWVMIGGAASTLHQEYGLPTWAGAVILTILTTITVIGGLNSLVDAIGVVGPIIVVLCIFIGLVTCIQDGGNVAAGLDVIKNSAYAGAEGGETIKNAGANWFISAASYAGFVLLWFASFTAALGSKNKKKDLNYGIIGGTVAVCVAIGLISFAQIANINTPLSGSDSTFVWNADIPNLILAMKIWKPFSAIFAIVVFAGIYTTAVPLLYNPASRFAKEGTSKFRILTVILAVVGLIVGLFLPFRTLVNVIYVINGYVGAILILFMLKKNITDLLKKKKKA</sequence>
<dbReference type="PANTHER" id="PTHR37814:SF1">
    <property type="entry name" value="MEMBRANE PROTEIN"/>
    <property type="match status" value="1"/>
</dbReference>
<comment type="caution">
    <text evidence="9">The sequence shown here is derived from an EMBL/GenBank/DDBJ whole genome shotgun (WGS) entry which is preliminary data.</text>
</comment>
<keyword evidence="6 8" id="KW-1133">Transmembrane helix</keyword>
<name>A0A3E3K636_9FIRM</name>
<evidence type="ECO:0000256" key="2">
    <source>
        <dbReference type="ARBA" id="ARBA00009261"/>
    </source>
</evidence>
<dbReference type="PRINTS" id="PR00175">
    <property type="entry name" value="NAALASMPORT"/>
</dbReference>
<feature type="transmembrane region" description="Helical" evidence="8">
    <location>
        <begin position="236"/>
        <end position="258"/>
    </location>
</feature>
<reference evidence="9 10" key="1">
    <citation type="submission" date="2018-08" db="EMBL/GenBank/DDBJ databases">
        <title>A genome reference for cultivated species of the human gut microbiota.</title>
        <authorList>
            <person name="Zou Y."/>
            <person name="Xue W."/>
            <person name="Luo G."/>
        </authorList>
    </citation>
    <scope>NUCLEOTIDE SEQUENCE [LARGE SCALE GENOMIC DNA]</scope>
    <source>
        <strain evidence="9 10">AF37-2AT</strain>
    </source>
</reference>
<comment type="subcellular location">
    <subcellularLocation>
        <location evidence="1">Cell membrane</location>
        <topology evidence="1">Multi-pass membrane protein</topology>
    </subcellularLocation>
</comment>
<dbReference type="GO" id="GO:0005283">
    <property type="term" value="F:amino acid:sodium symporter activity"/>
    <property type="evidence" value="ECO:0007669"/>
    <property type="project" value="InterPro"/>
</dbReference>
<evidence type="ECO:0008006" key="11">
    <source>
        <dbReference type="Google" id="ProtNLM"/>
    </source>
</evidence>
<evidence type="ECO:0000256" key="4">
    <source>
        <dbReference type="ARBA" id="ARBA00022475"/>
    </source>
</evidence>
<comment type="similarity">
    <text evidence="2">Belongs to the alanine or glycine:cation symporter (AGCS) (TC 2.A.25) family.</text>
</comment>
<dbReference type="EMBL" id="QVLX01000001">
    <property type="protein sequence ID" value="RGE90157.1"/>
    <property type="molecule type" value="Genomic_DNA"/>
</dbReference>
<dbReference type="GeneID" id="97192537"/>
<feature type="transmembrane region" description="Helical" evidence="8">
    <location>
        <begin position="121"/>
        <end position="142"/>
    </location>
</feature>
<dbReference type="PANTHER" id="PTHR37814">
    <property type="entry name" value="CONSERVED MEMBRANE PROTEIN"/>
    <property type="match status" value="1"/>
</dbReference>
<organism evidence="9 10">
    <name type="scientific">Sellimonas intestinalis</name>
    <dbReference type="NCBI Taxonomy" id="1653434"/>
    <lineage>
        <taxon>Bacteria</taxon>
        <taxon>Bacillati</taxon>
        <taxon>Bacillota</taxon>
        <taxon>Clostridia</taxon>
        <taxon>Lachnospirales</taxon>
        <taxon>Lachnospiraceae</taxon>
        <taxon>Sellimonas</taxon>
    </lineage>
</organism>
<feature type="transmembrane region" description="Helical" evidence="8">
    <location>
        <begin position="351"/>
        <end position="368"/>
    </location>
</feature>
<evidence type="ECO:0000256" key="5">
    <source>
        <dbReference type="ARBA" id="ARBA00022692"/>
    </source>
</evidence>
<feature type="transmembrane region" description="Helical" evidence="8">
    <location>
        <begin position="42"/>
        <end position="62"/>
    </location>
</feature>
<dbReference type="RefSeq" id="WP_024732422.1">
    <property type="nucleotide sequence ID" value="NZ_CALBAT010000002.1"/>
</dbReference>
<evidence type="ECO:0000256" key="7">
    <source>
        <dbReference type="ARBA" id="ARBA00023136"/>
    </source>
</evidence>
<feature type="transmembrane region" description="Helical" evidence="8">
    <location>
        <begin position="94"/>
        <end position="115"/>
    </location>
</feature>
<dbReference type="GO" id="GO:0005886">
    <property type="term" value="C:plasma membrane"/>
    <property type="evidence" value="ECO:0007669"/>
    <property type="project" value="UniProtKB-SubCell"/>
</dbReference>
<dbReference type="AlphaFoldDB" id="A0A3E3K636"/>
<gene>
    <name evidence="9" type="ORF">DW016_02615</name>
</gene>